<evidence type="ECO:0000313" key="1">
    <source>
        <dbReference type="EMBL" id="ASY46032.1"/>
    </source>
</evidence>
<organism evidence="1 2">
    <name type="scientific">Sphingobium xenophagum</name>
    <dbReference type="NCBI Taxonomy" id="121428"/>
    <lineage>
        <taxon>Bacteria</taxon>
        <taxon>Pseudomonadati</taxon>
        <taxon>Pseudomonadota</taxon>
        <taxon>Alphaproteobacteria</taxon>
        <taxon>Sphingomonadales</taxon>
        <taxon>Sphingomonadaceae</taxon>
        <taxon>Sphingobium</taxon>
    </lineage>
</organism>
<protein>
    <recommendedName>
        <fullName evidence="3">DUF4186 domain-containing protein</fullName>
    </recommendedName>
</protein>
<dbReference type="KEGG" id="shyd:CJD35_16050"/>
<proteinExistence type="predicted"/>
<dbReference type="Pfam" id="PF13811">
    <property type="entry name" value="DUF4186"/>
    <property type="match status" value="1"/>
</dbReference>
<dbReference type="AlphaFoldDB" id="A0A249MXN4"/>
<evidence type="ECO:0000313" key="2">
    <source>
        <dbReference type="Proteomes" id="UP000217141"/>
    </source>
</evidence>
<reference evidence="1 2" key="1">
    <citation type="submission" date="2017-08" db="EMBL/GenBank/DDBJ databases">
        <title>Whole Genome Sequence of Sphingobium hydrophobicum C1: Insights into Adaption to the Electronic-waste Contaminated Sediment.</title>
        <authorList>
            <person name="Song D."/>
            <person name="Chen X."/>
            <person name="Xu M."/>
        </authorList>
    </citation>
    <scope>NUCLEOTIDE SEQUENCE [LARGE SCALE GENOMIC DNA]</scope>
    <source>
        <strain evidence="1 2">C1</strain>
    </source>
</reference>
<evidence type="ECO:0008006" key="3">
    <source>
        <dbReference type="Google" id="ProtNLM"/>
    </source>
</evidence>
<dbReference type="InterPro" id="IPR020378">
    <property type="entry name" value="DUF4186"/>
</dbReference>
<dbReference type="Proteomes" id="UP000217141">
    <property type="component" value="Chromosome II"/>
</dbReference>
<dbReference type="EMBL" id="CP022746">
    <property type="protein sequence ID" value="ASY46032.1"/>
    <property type="molecule type" value="Genomic_DNA"/>
</dbReference>
<sequence length="72" mass="7958">MAQRLAPALPLNDGKQTPMRGHPVFVAQHATATCCRTCLAKWHGIGAGQWLGAQEQGYIVAVIKHWLRDRQP</sequence>
<gene>
    <name evidence="1" type="ORF">CJD35_16050</name>
</gene>
<accession>A0A249MXN4</accession>
<name>A0A249MXN4_SPHXE</name>